<proteinExistence type="predicted"/>
<dbReference type="AlphaFoldDB" id="A0A9N8VDG8"/>
<dbReference type="GO" id="GO:0000795">
    <property type="term" value="C:synaptonemal complex"/>
    <property type="evidence" value="ECO:0007669"/>
    <property type="project" value="InterPro"/>
</dbReference>
<name>A0A9N8VDG8_9GLOM</name>
<keyword evidence="2" id="KW-1185">Reference proteome</keyword>
<dbReference type="GO" id="GO:0061630">
    <property type="term" value="F:ubiquitin protein ligase activity"/>
    <property type="evidence" value="ECO:0007669"/>
    <property type="project" value="InterPro"/>
</dbReference>
<dbReference type="PANTHER" id="PTHR14305:SF0">
    <property type="entry name" value="E3 UBIQUITIN-PROTEIN LIGASE CCNB1IP1"/>
    <property type="match status" value="1"/>
</dbReference>
<accession>A0A9N8VDG8</accession>
<reference evidence="1" key="1">
    <citation type="submission" date="2021-06" db="EMBL/GenBank/DDBJ databases">
        <authorList>
            <person name="Kallberg Y."/>
            <person name="Tangrot J."/>
            <person name="Rosling A."/>
        </authorList>
    </citation>
    <scope>NUCLEOTIDE SEQUENCE</scope>
    <source>
        <strain evidence="1">IA702</strain>
    </source>
</reference>
<evidence type="ECO:0000313" key="1">
    <source>
        <dbReference type="EMBL" id="CAG8452359.1"/>
    </source>
</evidence>
<protein>
    <submittedName>
        <fullName evidence="1">6765_t:CDS:1</fullName>
    </submittedName>
</protein>
<dbReference type="EMBL" id="CAJVPJ010000005">
    <property type="protein sequence ID" value="CAG8452359.1"/>
    <property type="molecule type" value="Genomic_DNA"/>
</dbReference>
<evidence type="ECO:0000313" key="2">
    <source>
        <dbReference type="Proteomes" id="UP000789572"/>
    </source>
</evidence>
<dbReference type="InterPro" id="IPR042448">
    <property type="entry name" value="CCNB1IP1"/>
</dbReference>
<organism evidence="1 2">
    <name type="scientific">Paraglomus occultum</name>
    <dbReference type="NCBI Taxonomy" id="144539"/>
    <lineage>
        <taxon>Eukaryota</taxon>
        <taxon>Fungi</taxon>
        <taxon>Fungi incertae sedis</taxon>
        <taxon>Mucoromycota</taxon>
        <taxon>Glomeromycotina</taxon>
        <taxon>Glomeromycetes</taxon>
        <taxon>Paraglomerales</taxon>
        <taxon>Paraglomeraceae</taxon>
        <taxon>Paraglomus</taxon>
    </lineage>
</organism>
<dbReference type="OrthoDB" id="441210at2759"/>
<sequence length="84" mass="10103">MKITARALSFWTYQTTQESWLQDILYRNLQESVLSGLRPDIVIEITARALSFWTYQTTQESWLQDILYRNLQEKCQHLENSCTW</sequence>
<dbReference type="PANTHER" id="PTHR14305">
    <property type="entry name" value="E3 UBIQUITIN-PROTEIN LIGASE CCNB1IP1"/>
    <property type="match status" value="1"/>
</dbReference>
<gene>
    <name evidence="1" type="ORF">POCULU_LOCUS99</name>
</gene>
<dbReference type="GO" id="GO:0007131">
    <property type="term" value="P:reciprocal meiotic recombination"/>
    <property type="evidence" value="ECO:0007669"/>
    <property type="project" value="InterPro"/>
</dbReference>
<dbReference type="Proteomes" id="UP000789572">
    <property type="component" value="Unassembled WGS sequence"/>
</dbReference>
<comment type="caution">
    <text evidence="1">The sequence shown here is derived from an EMBL/GenBank/DDBJ whole genome shotgun (WGS) entry which is preliminary data.</text>
</comment>